<sequence length="590" mass="63458">MHPRLPSTLASFIALAALLGCAGMEDDSPEPTPSGAAVSSELAAAAVCTGVTCGGHGVCKDNAGSPVCVCDEGFQGASCTTRGANFYARSLLVGGLADPDVHKEHDDLFFLTGTGDAWSIPLYESSDLTSFHYKRGYNPSSADPTYDYCMVWAPDLGKFNGLYQLYFSAQRVPNGAACPASGQDVTTFVATASDLNLNFGAPQPINPNTTYPRTTIGSACTAQGCNRNIRIDSATFNDTSGRWLFYVWFDRGNNISSFNTAAPGTVYNHAGPALYALPGHEEGINEAPELFKRNGIYYLLFSTGWFNSQYAMNYIMADSVTQLTRARAVRPLSQAMRNASGALIQSHGHNVVVDRRGEYFNIFHVGAFEPAGNFTSRSTYKQRIAFKPDGAMHSLNQVSVRWTRLSGYSYSLDLVLRDGSVVGPCIYTGLIGTANKTQFNGVCPSAGSRMVNKGDIAAFRIFYSNNGTWGPFVETAYDGVSDDVFLQLPGGTTPFVDLSWSEEETGAQYSIDVQRRDTGAWIGPCIGVNSVNRSLSWSYSGRCDTPGINVPISNISTFRICSAVGGDWAHARCGATAYDGKSMHVPIVIP</sequence>
<dbReference type="Pfam" id="PF23106">
    <property type="entry name" value="EGF_Teneurin"/>
    <property type="match status" value="1"/>
</dbReference>
<protein>
    <submittedName>
        <fullName evidence="7">Family 43 glycosylhydrolase</fullName>
    </submittedName>
</protein>
<evidence type="ECO:0000259" key="6">
    <source>
        <dbReference type="PROSITE" id="PS50026"/>
    </source>
</evidence>
<dbReference type="EMBL" id="JAXIVS010000020">
    <property type="protein sequence ID" value="MDY7232450.1"/>
    <property type="molecule type" value="Genomic_DNA"/>
</dbReference>
<dbReference type="PROSITE" id="PS00022">
    <property type="entry name" value="EGF_1"/>
    <property type="match status" value="1"/>
</dbReference>
<proteinExistence type="inferred from homology"/>
<dbReference type="SUPFAM" id="SSF57196">
    <property type="entry name" value="EGF/Laminin"/>
    <property type="match status" value="1"/>
</dbReference>
<dbReference type="Pfam" id="PF04616">
    <property type="entry name" value="Glyco_hydro_43"/>
    <property type="match status" value="1"/>
</dbReference>
<keyword evidence="3 4" id="KW-0326">Glycosidase</keyword>
<keyword evidence="2 4" id="KW-0378">Hydrolase</keyword>
<dbReference type="InterPro" id="IPR051795">
    <property type="entry name" value="Glycosyl_Hydrlase_43"/>
</dbReference>
<comment type="similarity">
    <text evidence="1 4">Belongs to the glycosyl hydrolase 43 family.</text>
</comment>
<dbReference type="InterPro" id="IPR023296">
    <property type="entry name" value="Glyco_hydro_beta-prop_sf"/>
</dbReference>
<dbReference type="InterPro" id="IPR000742">
    <property type="entry name" value="EGF"/>
</dbReference>
<evidence type="ECO:0000313" key="7">
    <source>
        <dbReference type="EMBL" id="MDY7232450.1"/>
    </source>
</evidence>
<feature type="signal peptide" evidence="5">
    <location>
        <begin position="1"/>
        <end position="16"/>
    </location>
</feature>
<evidence type="ECO:0000313" key="8">
    <source>
        <dbReference type="Proteomes" id="UP001291309"/>
    </source>
</evidence>
<dbReference type="CDD" id="cd00054">
    <property type="entry name" value="EGF_CA"/>
    <property type="match status" value="1"/>
</dbReference>
<dbReference type="PROSITE" id="PS50026">
    <property type="entry name" value="EGF_3"/>
    <property type="match status" value="1"/>
</dbReference>
<feature type="chain" id="PRO_5045804752" evidence="5">
    <location>
        <begin position="17"/>
        <end position="590"/>
    </location>
</feature>
<evidence type="ECO:0000256" key="5">
    <source>
        <dbReference type="SAM" id="SignalP"/>
    </source>
</evidence>
<dbReference type="PANTHER" id="PTHR42812:SF5">
    <property type="entry name" value="ENDO-ARABINASE"/>
    <property type="match status" value="1"/>
</dbReference>
<feature type="domain" description="EGF-like" evidence="6">
    <location>
        <begin position="44"/>
        <end position="80"/>
    </location>
</feature>
<dbReference type="Proteomes" id="UP001291309">
    <property type="component" value="Unassembled WGS sequence"/>
</dbReference>
<evidence type="ECO:0000256" key="4">
    <source>
        <dbReference type="RuleBase" id="RU361187"/>
    </source>
</evidence>
<name>A0ABU5HK40_9BACT</name>
<dbReference type="PROSITE" id="PS01186">
    <property type="entry name" value="EGF_2"/>
    <property type="match status" value="1"/>
</dbReference>
<evidence type="ECO:0000256" key="2">
    <source>
        <dbReference type="ARBA" id="ARBA00022801"/>
    </source>
</evidence>
<keyword evidence="8" id="KW-1185">Reference proteome</keyword>
<reference evidence="7 8" key="1">
    <citation type="submission" date="2023-12" db="EMBL/GenBank/DDBJ databases">
        <title>the genome sequence of Hyalangium sp. s54d21.</title>
        <authorList>
            <person name="Zhang X."/>
        </authorList>
    </citation>
    <scope>NUCLEOTIDE SEQUENCE [LARGE SCALE GENOMIC DNA]</scope>
    <source>
        <strain evidence="8">s54d21</strain>
    </source>
</reference>
<comment type="caution">
    <text evidence="7">The sequence shown here is derived from an EMBL/GenBank/DDBJ whole genome shotgun (WGS) entry which is preliminary data.</text>
</comment>
<dbReference type="InterPro" id="IPR006710">
    <property type="entry name" value="Glyco_hydro_43"/>
</dbReference>
<dbReference type="RefSeq" id="WP_321551164.1">
    <property type="nucleotide sequence ID" value="NZ_JAXIVS010000020.1"/>
</dbReference>
<keyword evidence="5" id="KW-0732">Signal</keyword>
<accession>A0ABU5HK40</accession>
<gene>
    <name evidence="7" type="ORF">SYV04_39045</name>
</gene>
<evidence type="ECO:0000256" key="3">
    <source>
        <dbReference type="ARBA" id="ARBA00023295"/>
    </source>
</evidence>
<dbReference type="SUPFAM" id="SSF75005">
    <property type="entry name" value="Arabinanase/levansucrase/invertase"/>
    <property type="match status" value="1"/>
</dbReference>
<organism evidence="7 8">
    <name type="scientific">Hyalangium rubrum</name>
    <dbReference type="NCBI Taxonomy" id="3103134"/>
    <lineage>
        <taxon>Bacteria</taxon>
        <taxon>Pseudomonadati</taxon>
        <taxon>Myxococcota</taxon>
        <taxon>Myxococcia</taxon>
        <taxon>Myxococcales</taxon>
        <taxon>Cystobacterineae</taxon>
        <taxon>Archangiaceae</taxon>
        <taxon>Hyalangium</taxon>
    </lineage>
</organism>
<dbReference type="Gene3D" id="2.115.10.20">
    <property type="entry name" value="Glycosyl hydrolase domain, family 43"/>
    <property type="match status" value="1"/>
</dbReference>
<evidence type="ECO:0000256" key="1">
    <source>
        <dbReference type="ARBA" id="ARBA00009865"/>
    </source>
</evidence>
<dbReference type="PROSITE" id="PS51257">
    <property type="entry name" value="PROKAR_LIPOPROTEIN"/>
    <property type="match status" value="1"/>
</dbReference>
<dbReference type="PANTHER" id="PTHR42812">
    <property type="entry name" value="BETA-XYLOSIDASE"/>
    <property type="match status" value="1"/>
</dbReference>